<sequence length="307" mass="33211">MSNSFKGYMLGVLAAASYGTNPLFALPLLNAGIEASSVLFIRYMLAIPMLVIIMLVRGRSFGLKKNQWVPLITLGMLMAASSLLLYVSYTYIGSAIASTLLFVYPIIVTIIMALFYHEKVSIITIASIMLAIAGISMLYRGGDGQALSLVGLLMVGGSALSYAIYLVFVNMPKLKTVSTLKITLYVIIFGTLLYALNFDINSLSVLNNSAWLWADALAMAFFPTAFSLICTSAAIQKIGSTPVAILGAFEPVSAVFFAVTIFSEPMTLRLVVGILLIIVSVTLIISAGSVVNLLMRVRKMFPRKKRL</sequence>
<dbReference type="AlphaFoldDB" id="A0A432LJQ7"/>
<organism evidence="8 9">
    <name type="scientific">Prevotella koreensis</name>
    <dbReference type="NCBI Taxonomy" id="2490854"/>
    <lineage>
        <taxon>Bacteria</taxon>
        <taxon>Pseudomonadati</taxon>
        <taxon>Bacteroidota</taxon>
        <taxon>Bacteroidia</taxon>
        <taxon>Bacteroidales</taxon>
        <taxon>Prevotellaceae</taxon>
        <taxon>Prevotella</taxon>
    </lineage>
</organism>
<feature type="transmembrane region" description="Helical" evidence="6">
    <location>
        <begin position="243"/>
        <end position="262"/>
    </location>
</feature>
<feature type="transmembrane region" description="Helical" evidence="6">
    <location>
        <begin position="122"/>
        <end position="140"/>
    </location>
</feature>
<evidence type="ECO:0000256" key="6">
    <source>
        <dbReference type="SAM" id="Phobius"/>
    </source>
</evidence>
<evidence type="ECO:0000256" key="4">
    <source>
        <dbReference type="ARBA" id="ARBA00022989"/>
    </source>
</evidence>
<protein>
    <submittedName>
        <fullName evidence="8">DMT family transporter</fullName>
    </submittedName>
</protein>
<dbReference type="SUPFAM" id="SSF103481">
    <property type="entry name" value="Multidrug resistance efflux transporter EmrE"/>
    <property type="match status" value="2"/>
</dbReference>
<evidence type="ECO:0000256" key="3">
    <source>
        <dbReference type="ARBA" id="ARBA00022692"/>
    </source>
</evidence>
<name>A0A432LJQ7_9BACT</name>
<feature type="transmembrane region" description="Helical" evidence="6">
    <location>
        <begin position="35"/>
        <end position="56"/>
    </location>
</feature>
<feature type="transmembrane region" description="Helical" evidence="6">
    <location>
        <begin position="95"/>
        <end position="115"/>
    </location>
</feature>
<keyword evidence="2" id="KW-1003">Cell membrane</keyword>
<keyword evidence="5 6" id="KW-0472">Membrane</keyword>
<feature type="transmembrane region" description="Helical" evidence="6">
    <location>
        <begin position="180"/>
        <end position="198"/>
    </location>
</feature>
<gene>
    <name evidence="8" type="ORF">EHV08_04295</name>
</gene>
<feature type="transmembrane region" description="Helical" evidence="6">
    <location>
        <begin position="146"/>
        <end position="168"/>
    </location>
</feature>
<dbReference type="Proteomes" id="UP000278983">
    <property type="component" value="Unassembled WGS sequence"/>
</dbReference>
<keyword evidence="9" id="KW-1185">Reference proteome</keyword>
<dbReference type="OrthoDB" id="9806740at2"/>
<evidence type="ECO:0000256" key="5">
    <source>
        <dbReference type="ARBA" id="ARBA00023136"/>
    </source>
</evidence>
<comment type="caution">
    <text evidence="8">The sequence shown here is derived from an EMBL/GenBank/DDBJ whole genome shotgun (WGS) entry which is preliminary data.</text>
</comment>
<reference evidence="8 9" key="1">
    <citation type="submission" date="2018-12" db="EMBL/GenBank/DDBJ databases">
        <title>Genome sequencing of Prevotella sp. KCOM 3155 (= JS262).</title>
        <authorList>
            <person name="Kook J.-K."/>
            <person name="Park S.-N."/>
            <person name="Lim Y.K."/>
        </authorList>
    </citation>
    <scope>NUCLEOTIDE SEQUENCE [LARGE SCALE GENOMIC DNA]</scope>
    <source>
        <strain evidence="8 9">KCOM 3155</strain>
    </source>
</reference>
<dbReference type="PANTHER" id="PTHR32322">
    <property type="entry name" value="INNER MEMBRANE TRANSPORTER"/>
    <property type="match status" value="1"/>
</dbReference>
<dbReference type="InterPro" id="IPR037185">
    <property type="entry name" value="EmrE-like"/>
</dbReference>
<dbReference type="RefSeq" id="WP_126678237.1">
    <property type="nucleotide sequence ID" value="NZ_CAUUVU010000053.1"/>
</dbReference>
<dbReference type="Pfam" id="PF00892">
    <property type="entry name" value="EamA"/>
    <property type="match status" value="2"/>
</dbReference>
<evidence type="ECO:0000313" key="9">
    <source>
        <dbReference type="Proteomes" id="UP000278983"/>
    </source>
</evidence>
<dbReference type="InterPro" id="IPR000620">
    <property type="entry name" value="EamA_dom"/>
</dbReference>
<evidence type="ECO:0000256" key="1">
    <source>
        <dbReference type="ARBA" id="ARBA00004651"/>
    </source>
</evidence>
<comment type="subcellular location">
    <subcellularLocation>
        <location evidence="1">Cell membrane</location>
        <topology evidence="1">Multi-pass membrane protein</topology>
    </subcellularLocation>
</comment>
<dbReference type="InterPro" id="IPR050638">
    <property type="entry name" value="AA-Vitamin_Transporters"/>
</dbReference>
<feature type="transmembrane region" description="Helical" evidence="6">
    <location>
        <begin position="68"/>
        <end position="89"/>
    </location>
</feature>
<accession>A0A432LJQ7</accession>
<evidence type="ECO:0000313" key="8">
    <source>
        <dbReference type="EMBL" id="RUL59067.1"/>
    </source>
</evidence>
<keyword evidence="3 6" id="KW-0812">Transmembrane</keyword>
<evidence type="ECO:0000259" key="7">
    <source>
        <dbReference type="Pfam" id="PF00892"/>
    </source>
</evidence>
<dbReference type="EMBL" id="RYYU01000001">
    <property type="protein sequence ID" value="RUL59067.1"/>
    <property type="molecule type" value="Genomic_DNA"/>
</dbReference>
<feature type="domain" description="EamA" evidence="7">
    <location>
        <begin position="150"/>
        <end position="285"/>
    </location>
</feature>
<feature type="transmembrane region" description="Helical" evidence="6">
    <location>
        <begin position="210"/>
        <end position="231"/>
    </location>
</feature>
<feature type="transmembrane region" description="Helical" evidence="6">
    <location>
        <begin position="268"/>
        <end position="295"/>
    </location>
</feature>
<feature type="domain" description="EamA" evidence="7">
    <location>
        <begin position="6"/>
        <end position="139"/>
    </location>
</feature>
<proteinExistence type="predicted"/>
<dbReference type="GO" id="GO:0005886">
    <property type="term" value="C:plasma membrane"/>
    <property type="evidence" value="ECO:0007669"/>
    <property type="project" value="UniProtKB-SubCell"/>
</dbReference>
<keyword evidence="4 6" id="KW-1133">Transmembrane helix</keyword>
<dbReference type="PANTHER" id="PTHR32322:SF18">
    <property type="entry name" value="S-ADENOSYLMETHIONINE_S-ADENOSYLHOMOCYSTEINE TRANSPORTER"/>
    <property type="match status" value="1"/>
</dbReference>
<evidence type="ECO:0000256" key="2">
    <source>
        <dbReference type="ARBA" id="ARBA00022475"/>
    </source>
</evidence>